<sequence length="203" mass="22882">EVTIPGGSKKTLANVRVGDHVLVGDGTYEPVLDFIHLQRDSQVEYLRVSTRNISRPLYISADHLIFLFDKDDDAVFAADLRVGDRLNTIMSNGEIAPDDIVDIQLETSIGLYAPLTPSGTIVIDGIIVSNYAGVRNHRLAHQMMGMYRWWIRIFGPAGKRGNEEQVDVHWMLQAMEKFARLSIVENLARNEFFEDMIHSTALL</sequence>
<feature type="domain" description="Hint" evidence="3">
    <location>
        <begin position="92"/>
        <end position="136"/>
    </location>
</feature>
<dbReference type="InterPro" id="IPR036844">
    <property type="entry name" value="Hint_dom_sf"/>
</dbReference>
<evidence type="ECO:0000256" key="1">
    <source>
        <dbReference type="ARBA" id="ARBA00022473"/>
    </source>
</evidence>
<dbReference type="Proteomes" id="UP000663870">
    <property type="component" value="Unassembled WGS sequence"/>
</dbReference>
<evidence type="ECO:0008006" key="8">
    <source>
        <dbReference type="Google" id="ProtNLM"/>
    </source>
</evidence>
<dbReference type="InterPro" id="IPR001767">
    <property type="entry name" value="Hedgehog_Hint"/>
</dbReference>
<keyword evidence="7" id="KW-1185">Reference proteome</keyword>
<organism evidence="6 7">
    <name type="scientific">Rotaria sordida</name>
    <dbReference type="NCBI Taxonomy" id="392033"/>
    <lineage>
        <taxon>Eukaryota</taxon>
        <taxon>Metazoa</taxon>
        <taxon>Spiralia</taxon>
        <taxon>Gnathifera</taxon>
        <taxon>Rotifera</taxon>
        <taxon>Eurotatoria</taxon>
        <taxon>Bdelloidea</taxon>
        <taxon>Philodinida</taxon>
        <taxon>Philodinidae</taxon>
        <taxon>Rotaria</taxon>
    </lineage>
</organism>
<gene>
    <name evidence="6" type="ORF">JXQ802_LOCUS48124</name>
    <name evidence="5" type="ORF">PYM288_LOCUS32155</name>
</gene>
<comment type="caution">
    <text evidence="6">The sequence shown here is derived from an EMBL/GenBank/DDBJ whole genome shotgun (WGS) entry which is preliminary data.</text>
</comment>
<dbReference type="PANTHER" id="PTHR11889:SF31">
    <property type="entry name" value="PROTEIN HEDGEHOG"/>
    <property type="match status" value="1"/>
</dbReference>
<dbReference type="InterPro" id="IPR050387">
    <property type="entry name" value="Hedgehog_Signaling"/>
</dbReference>
<evidence type="ECO:0000259" key="4">
    <source>
        <dbReference type="SMART" id="SM00306"/>
    </source>
</evidence>
<dbReference type="SMART" id="SM00306">
    <property type="entry name" value="HintN"/>
    <property type="match status" value="1"/>
</dbReference>
<dbReference type="GO" id="GO:0007267">
    <property type="term" value="P:cell-cell signaling"/>
    <property type="evidence" value="ECO:0007669"/>
    <property type="project" value="InterPro"/>
</dbReference>
<dbReference type="Proteomes" id="UP000663854">
    <property type="component" value="Unassembled WGS sequence"/>
</dbReference>
<dbReference type="Pfam" id="PF01079">
    <property type="entry name" value="Hint"/>
    <property type="match status" value="1"/>
</dbReference>
<proteinExistence type="predicted"/>
<feature type="non-terminal residue" evidence="6">
    <location>
        <position position="1"/>
    </location>
</feature>
<dbReference type="InterPro" id="IPR001657">
    <property type="entry name" value="Hedgehog"/>
</dbReference>
<evidence type="ECO:0000259" key="3">
    <source>
        <dbReference type="SMART" id="SM00305"/>
    </source>
</evidence>
<dbReference type="CDD" id="cd00081">
    <property type="entry name" value="Hint"/>
    <property type="match status" value="1"/>
</dbReference>
<keyword evidence="1" id="KW-0217">Developmental protein</keyword>
<feature type="domain" description="Hint" evidence="4">
    <location>
        <begin position="1"/>
        <end position="90"/>
    </location>
</feature>
<dbReference type="EMBL" id="CAJNOH010003715">
    <property type="protein sequence ID" value="CAF1346320.1"/>
    <property type="molecule type" value="Genomic_DNA"/>
</dbReference>
<name>A0A816ASZ1_9BILA</name>
<dbReference type="InterPro" id="IPR003587">
    <property type="entry name" value="Hint_dom_N"/>
</dbReference>
<dbReference type="Gene3D" id="2.170.16.10">
    <property type="entry name" value="Hedgehog/Intein (Hint) domain"/>
    <property type="match status" value="1"/>
</dbReference>
<dbReference type="EMBL" id="CAJNOL010005073">
    <property type="protein sequence ID" value="CAF1599456.1"/>
    <property type="molecule type" value="Genomic_DNA"/>
</dbReference>
<dbReference type="PANTHER" id="PTHR11889">
    <property type="entry name" value="HEDGEHOG"/>
    <property type="match status" value="1"/>
</dbReference>
<reference evidence="6" key="1">
    <citation type="submission" date="2021-02" db="EMBL/GenBank/DDBJ databases">
        <authorList>
            <person name="Nowell W R."/>
        </authorList>
    </citation>
    <scope>NUCLEOTIDE SEQUENCE</scope>
</reference>
<dbReference type="PRINTS" id="PR00632">
    <property type="entry name" value="SONICHHOG"/>
</dbReference>
<dbReference type="SMART" id="SM00305">
    <property type="entry name" value="HintC"/>
    <property type="match status" value="1"/>
</dbReference>
<dbReference type="InterPro" id="IPR003586">
    <property type="entry name" value="Hint_dom_C"/>
</dbReference>
<dbReference type="AlphaFoldDB" id="A0A816ASZ1"/>
<protein>
    <recommendedName>
        <fullName evidence="8">Hint domain-containing protein</fullName>
    </recommendedName>
</protein>
<evidence type="ECO:0000313" key="6">
    <source>
        <dbReference type="EMBL" id="CAF1599456.1"/>
    </source>
</evidence>
<dbReference type="SUPFAM" id="SSF51294">
    <property type="entry name" value="Hedgehog/intein (Hint) domain"/>
    <property type="match status" value="1"/>
</dbReference>
<evidence type="ECO:0000256" key="2">
    <source>
        <dbReference type="ARBA" id="ARBA00022729"/>
    </source>
</evidence>
<keyword evidence="2" id="KW-0732">Signal</keyword>
<dbReference type="GO" id="GO:0016540">
    <property type="term" value="P:protein autoprocessing"/>
    <property type="evidence" value="ECO:0007669"/>
    <property type="project" value="InterPro"/>
</dbReference>
<accession>A0A816ASZ1</accession>
<evidence type="ECO:0000313" key="7">
    <source>
        <dbReference type="Proteomes" id="UP000663870"/>
    </source>
</evidence>
<evidence type="ECO:0000313" key="5">
    <source>
        <dbReference type="EMBL" id="CAF1346320.1"/>
    </source>
</evidence>